<gene>
    <name evidence="1" type="ORF">L596_022554</name>
</gene>
<comment type="caution">
    <text evidence="1">The sequence shown here is derived from an EMBL/GenBank/DDBJ whole genome shotgun (WGS) entry which is preliminary data.</text>
</comment>
<dbReference type="AlphaFoldDB" id="A0A4U5MM33"/>
<evidence type="ECO:0000313" key="1">
    <source>
        <dbReference type="EMBL" id="TKR70537.1"/>
    </source>
</evidence>
<dbReference type="Proteomes" id="UP000298663">
    <property type="component" value="Unassembled WGS sequence"/>
</dbReference>
<protein>
    <submittedName>
        <fullName evidence="1">Uncharacterized protein</fullName>
    </submittedName>
</protein>
<proteinExistence type="predicted"/>
<accession>A0A4U5MM33</accession>
<dbReference type="EMBL" id="AZBU02000007">
    <property type="protein sequence ID" value="TKR70537.1"/>
    <property type="molecule type" value="Genomic_DNA"/>
</dbReference>
<keyword evidence="2" id="KW-1185">Reference proteome</keyword>
<reference evidence="1 2" key="2">
    <citation type="journal article" date="2019" name="G3 (Bethesda)">
        <title>Hybrid Assembly of the Genome of the Entomopathogenic Nematode Steinernema carpocapsae Identifies the X-Chromosome.</title>
        <authorList>
            <person name="Serra L."/>
            <person name="Macchietto M."/>
            <person name="Macias-Munoz A."/>
            <person name="McGill C.J."/>
            <person name="Rodriguez I.M."/>
            <person name="Rodriguez B."/>
            <person name="Murad R."/>
            <person name="Mortazavi A."/>
        </authorList>
    </citation>
    <scope>NUCLEOTIDE SEQUENCE [LARGE SCALE GENOMIC DNA]</scope>
    <source>
        <strain evidence="1 2">ALL</strain>
    </source>
</reference>
<organism evidence="1 2">
    <name type="scientific">Steinernema carpocapsae</name>
    <name type="common">Entomopathogenic nematode</name>
    <dbReference type="NCBI Taxonomy" id="34508"/>
    <lineage>
        <taxon>Eukaryota</taxon>
        <taxon>Metazoa</taxon>
        <taxon>Ecdysozoa</taxon>
        <taxon>Nematoda</taxon>
        <taxon>Chromadorea</taxon>
        <taxon>Rhabditida</taxon>
        <taxon>Tylenchina</taxon>
        <taxon>Panagrolaimomorpha</taxon>
        <taxon>Strongyloidoidea</taxon>
        <taxon>Steinernematidae</taxon>
        <taxon>Steinernema</taxon>
    </lineage>
</organism>
<sequence>MSQITENRYCEQTCPFVRVSRLRNDVPDWANADGDGSGAIWFAGVRHRRRPVGFTTATVPKSVPQTPNRPPLRSFFGSIDYAQKLKPNDVLGPVQIHSVADQLSAIICAISRKFMKMRNEWSLEARSDDSEYILKL</sequence>
<evidence type="ECO:0000313" key="2">
    <source>
        <dbReference type="Proteomes" id="UP000298663"/>
    </source>
</evidence>
<name>A0A4U5MM33_STECR</name>
<reference evidence="1 2" key="1">
    <citation type="journal article" date="2015" name="Genome Biol.">
        <title>Comparative genomics of Steinernema reveals deeply conserved gene regulatory networks.</title>
        <authorList>
            <person name="Dillman A.R."/>
            <person name="Macchietto M."/>
            <person name="Porter C.F."/>
            <person name="Rogers A."/>
            <person name="Williams B."/>
            <person name="Antoshechkin I."/>
            <person name="Lee M.M."/>
            <person name="Goodwin Z."/>
            <person name="Lu X."/>
            <person name="Lewis E.E."/>
            <person name="Goodrich-Blair H."/>
            <person name="Stock S.P."/>
            <person name="Adams B.J."/>
            <person name="Sternberg P.W."/>
            <person name="Mortazavi A."/>
        </authorList>
    </citation>
    <scope>NUCLEOTIDE SEQUENCE [LARGE SCALE GENOMIC DNA]</scope>
    <source>
        <strain evidence="1 2">ALL</strain>
    </source>
</reference>